<keyword evidence="7" id="KW-0010">Activator</keyword>
<evidence type="ECO:0000256" key="7">
    <source>
        <dbReference type="RuleBase" id="RU367117"/>
    </source>
</evidence>
<dbReference type="InterPro" id="IPR055129">
    <property type="entry name" value="YEATS_dom"/>
</dbReference>
<dbReference type="GO" id="GO:0006281">
    <property type="term" value="P:DNA repair"/>
    <property type="evidence" value="ECO:0007669"/>
    <property type="project" value="UniProtKB-UniRule"/>
</dbReference>
<evidence type="ECO:0000256" key="8">
    <source>
        <dbReference type="SAM" id="MobiDB-lite"/>
    </source>
</evidence>
<keyword evidence="7" id="KW-0805">Transcription regulation</keyword>
<dbReference type="GO" id="GO:0008270">
    <property type="term" value="F:zinc ion binding"/>
    <property type="evidence" value="ECO:0007669"/>
    <property type="project" value="UniProtKB-KW"/>
</dbReference>
<comment type="domain">
    <text evidence="7">The coiled-coil domain is required for assembly into the NuA4 complex.</text>
</comment>
<accession>A0A6A5QC97</accession>
<keyword evidence="7" id="KW-0156">Chromatin regulator</keyword>
<feature type="domain" description="RING-type" evidence="9">
    <location>
        <begin position="17"/>
        <end position="83"/>
    </location>
</feature>
<keyword evidence="7" id="KW-0175">Coiled coil</keyword>
<evidence type="ECO:0000256" key="5">
    <source>
        <dbReference type="PROSITE-ProRule" id="PRU00175"/>
    </source>
</evidence>
<comment type="subcellular location">
    <subcellularLocation>
        <location evidence="7">Nucleus</location>
    </subcellularLocation>
    <subcellularLocation>
        <location evidence="7">Cytoplasm</location>
    </subcellularLocation>
</comment>
<keyword evidence="12" id="KW-1185">Reference proteome</keyword>
<keyword evidence="1" id="KW-0479">Metal-binding</keyword>
<feature type="region of interest" description="Disordered" evidence="8">
    <location>
        <begin position="258"/>
        <end position="312"/>
    </location>
</feature>
<gene>
    <name evidence="7" type="primary">YAF9</name>
    <name evidence="11" type="ORF">BDU57DRAFT_503673</name>
</gene>
<evidence type="ECO:0000256" key="4">
    <source>
        <dbReference type="ARBA" id="ARBA00023242"/>
    </source>
</evidence>
<keyword evidence="7" id="KW-0804">Transcription</keyword>
<comment type="function">
    <text evidence="7">Component of the SWR1 complex which mediates the ATP-dependent exchange of histone H2A for an H2A variant leading to transcriptional regulation of selected genes by chromatin remodeling. Component of the NuA4 histone acetyltransferase complex which is involved in transcriptional activation of selected genes principally by acetylation of nucleosomal histones H4 and H2A. The NuA4 complex is also involved in DNA repair. Yaf9 may also be required for viability in conditions in which the structural integrity of the spindle is compromised.</text>
</comment>
<dbReference type="InterPro" id="IPR013083">
    <property type="entry name" value="Znf_RING/FYVE/PHD"/>
</dbReference>
<dbReference type="Pfam" id="PF03366">
    <property type="entry name" value="YEATS"/>
    <property type="match status" value="1"/>
</dbReference>
<proteinExistence type="inferred from homology"/>
<dbReference type="Gene3D" id="3.30.40.10">
    <property type="entry name" value="Zinc/RING finger domain, C3HC4 (zinc finger)"/>
    <property type="match status" value="1"/>
</dbReference>
<evidence type="ECO:0000313" key="12">
    <source>
        <dbReference type="Proteomes" id="UP000800096"/>
    </source>
</evidence>
<evidence type="ECO:0000256" key="3">
    <source>
        <dbReference type="ARBA" id="ARBA00022833"/>
    </source>
</evidence>
<dbReference type="PANTHER" id="PTHR23195">
    <property type="entry name" value="YEATS DOMAIN"/>
    <property type="match status" value="1"/>
</dbReference>
<dbReference type="PROSITE" id="PS50089">
    <property type="entry name" value="ZF_RING_2"/>
    <property type="match status" value="1"/>
</dbReference>
<keyword evidence="7" id="KW-0227">DNA damage</keyword>
<evidence type="ECO:0000259" key="9">
    <source>
        <dbReference type="PROSITE" id="PS50089"/>
    </source>
</evidence>
<dbReference type="InterPro" id="IPR001841">
    <property type="entry name" value="Znf_RING"/>
</dbReference>
<keyword evidence="7" id="KW-0963">Cytoplasm</keyword>
<evidence type="ECO:0000313" key="11">
    <source>
        <dbReference type="EMBL" id="KAF1912982.1"/>
    </source>
</evidence>
<evidence type="ECO:0000256" key="2">
    <source>
        <dbReference type="ARBA" id="ARBA00022771"/>
    </source>
</evidence>
<sequence length="312" mass="35712">MAETAATRETIVDDDLCPICQLLLFTPVRTQCNHLLCASCMAQWADASSTTNIQHSSLDVNLAEFDPNYDPTYDLEANCPMCRTHTTAAPDKTLARELETKYPKTYAERRVEEQIERGSRVGQDGVESIMILIGNKHRIERGTEDDNQHDWTFFVRTSRPELVKEVRIYLHPTFRPPRLTLRKPPYEVRRLGWGTFTLEAEIVLKDPYSWVVDNSGAKQPGLELTWTLDFEGRGRQGRVRAKVRKIEEVPVAVDGPRALRSRVLPAPPQPIDDHDDDEEDDNDYNEDEAEDIESLSESEEEEVSEFLETPPR</sequence>
<name>A0A6A5QC97_AMPQU</name>
<keyword evidence="3" id="KW-0862">Zinc</keyword>
<dbReference type="InterPro" id="IPR027370">
    <property type="entry name" value="Znf-RING_euk"/>
</dbReference>
<dbReference type="GO" id="GO:0000812">
    <property type="term" value="C:Swr1 complex"/>
    <property type="evidence" value="ECO:0007669"/>
    <property type="project" value="UniProtKB-UniRule"/>
</dbReference>
<keyword evidence="2 5" id="KW-0863">Zinc-finger</keyword>
<dbReference type="GO" id="GO:0005737">
    <property type="term" value="C:cytoplasm"/>
    <property type="evidence" value="ECO:0007669"/>
    <property type="project" value="UniProtKB-SubCell"/>
</dbReference>
<feature type="compositionally biased region" description="Acidic residues" evidence="8">
    <location>
        <begin position="273"/>
        <end position="305"/>
    </location>
</feature>
<evidence type="ECO:0000259" key="10">
    <source>
        <dbReference type="PROSITE" id="PS51037"/>
    </source>
</evidence>
<dbReference type="GO" id="GO:0006325">
    <property type="term" value="P:chromatin organization"/>
    <property type="evidence" value="ECO:0007669"/>
    <property type="project" value="UniProtKB-KW"/>
</dbReference>
<protein>
    <recommendedName>
        <fullName evidence="7">Protein AF-9 homolog</fullName>
    </recommendedName>
</protein>
<dbReference type="SMART" id="SM00184">
    <property type="entry name" value="RING"/>
    <property type="match status" value="1"/>
</dbReference>
<dbReference type="Pfam" id="PF13445">
    <property type="entry name" value="zf-RING_UBOX"/>
    <property type="match status" value="1"/>
</dbReference>
<comment type="subunit">
    <text evidence="7">Component of the SWR1 chromatin-remodeling complex and of the NuA4 histone acetyltransferase complex.</text>
</comment>
<reference evidence="11" key="1">
    <citation type="journal article" date="2020" name="Stud. Mycol.">
        <title>101 Dothideomycetes genomes: a test case for predicting lifestyles and emergence of pathogens.</title>
        <authorList>
            <person name="Haridas S."/>
            <person name="Albert R."/>
            <person name="Binder M."/>
            <person name="Bloem J."/>
            <person name="Labutti K."/>
            <person name="Salamov A."/>
            <person name="Andreopoulos B."/>
            <person name="Baker S."/>
            <person name="Barry K."/>
            <person name="Bills G."/>
            <person name="Bluhm B."/>
            <person name="Cannon C."/>
            <person name="Castanera R."/>
            <person name="Culley D."/>
            <person name="Daum C."/>
            <person name="Ezra D."/>
            <person name="Gonzalez J."/>
            <person name="Henrissat B."/>
            <person name="Kuo A."/>
            <person name="Liang C."/>
            <person name="Lipzen A."/>
            <person name="Lutzoni F."/>
            <person name="Magnuson J."/>
            <person name="Mondo S."/>
            <person name="Nolan M."/>
            <person name="Ohm R."/>
            <person name="Pangilinan J."/>
            <person name="Park H.-J."/>
            <person name="Ramirez L."/>
            <person name="Alfaro M."/>
            <person name="Sun H."/>
            <person name="Tritt A."/>
            <person name="Yoshinaga Y."/>
            <person name="Zwiers L.-H."/>
            <person name="Turgeon B."/>
            <person name="Goodwin S."/>
            <person name="Spatafora J."/>
            <person name="Crous P."/>
            <person name="Grigoriev I."/>
        </authorList>
    </citation>
    <scope>NUCLEOTIDE SEQUENCE</scope>
    <source>
        <strain evidence="11">HMLAC05119</strain>
    </source>
</reference>
<comment type="similarity">
    <text evidence="7">Belongs to the YAF9 family.</text>
</comment>
<dbReference type="PROSITE" id="PS00518">
    <property type="entry name" value="ZF_RING_1"/>
    <property type="match status" value="1"/>
</dbReference>
<dbReference type="AlphaFoldDB" id="A0A6A5QC97"/>
<dbReference type="Proteomes" id="UP000800096">
    <property type="component" value="Unassembled WGS sequence"/>
</dbReference>
<feature type="domain" description="YEATS" evidence="10">
    <location>
        <begin position="121"/>
        <end position="267"/>
    </location>
</feature>
<dbReference type="EMBL" id="ML979139">
    <property type="protein sequence ID" value="KAF1912982.1"/>
    <property type="molecule type" value="Genomic_DNA"/>
</dbReference>
<keyword evidence="4 6" id="KW-0539">Nucleus</keyword>
<evidence type="ECO:0000256" key="6">
    <source>
        <dbReference type="PROSITE-ProRule" id="PRU00376"/>
    </source>
</evidence>
<dbReference type="OrthoDB" id="1630758at2759"/>
<dbReference type="InterPro" id="IPR017907">
    <property type="entry name" value="Znf_RING_CS"/>
</dbReference>
<dbReference type="PROSITE" id="PS51037">
    <property type="entry name" value="YEATS"/>
    <property type="match status" value="1"/>
</dbReference>
<organism evidence="11 12">
    <name type="scientific">Ampelomyces quisqualis</name>
    <name type="common">Powdery mildew agent</name>
    <dbReference type="NCBI Taxonomy" id="50730"/>
    <lineage>
        <taxon>Eukaryota</taxon>
        <taxon>Fungi</taxon>
        <taxon>Dikarya</taxon>
        <taxon>Ascomycota</taxon>
        <taxon>Pezizomycotina</taxon>
        <taxon>Dothideomycetes</taxon>
        <taxon>Pleosporomycetidae</taxon>
        <taxon>Pleosporales</taxon>
        <taxon>Pleosporineae</taxon>
        <taxon>Phaeosphaeriaceae</taxon>
        <taxon>Ampelomyces</taxon>
    </lineage>
</organism>
<dbReference type="InterPro" id="IPR005033">
    <property type="entry name" value="YEATS"/>
</dbReference>
<evidence type="ECO:0000256" key="1">
    <source>
        <dbReference type="ARBA" id="ARBA00022723"/>
    </source>
</evidence>
<dbReference type="InterPro" id="IPR038704">
    <property type="entry name" value="YEAST_sf"/>
</dbReference>
<dbReference type="SUPFAM" id="SSF57850">
    <property type="entry name" value="RING/U-box"/>
    <property type="match status" value="1"/>
</dbReference>
<dbReference type="GO" id="GO:0006355">
    <property type="term" value="P:regulation of DNA-templated transcription"/>
    <property type="evidence" value="ECO:0007669"/>
    <property type="project" value="InterPro"/>
</dbReference>
<dbReference type="Gene3D" id="2.60.40.1970">
    <property type="entry name" value="YEATS domain"/>
    <property type="match status" value="1"/>
</dbReference>
<keyword evidence="7" id="KW-0234">DNA repair</keyword>